<dbReference type="InterPro" id="IPR013766">
    <property type="entry name" value="Thioredoxin_domain"/>
</dbReference>
<evidence type="ECO:0000256" key="11">
    <source>
        <dbReference type="ARBA" id="ARBA00025719"/>
    </source>
</evidence>
<comment type="catalytic activity">
    <reaction evidence="8">
        <text>1-hexadecanoyl-sn-glycero-3-phosphocholine + hexadecanoyl-CoA = 1,2-dihexadecanoyl-sn-glycero-3-phosphocholine + CoA</text>
        <dbReference type="Rhea" id="RHEA:35983"/>
        <dbReference type="ChEBI" id="CHEBI:57287"/>
        <dbReference type="ChEBI" id="CHEBI:57379"/>
        <dbReference type="ChEBI" id="CHEBI:72998"/>
        <dbReference type="ChEBI" id="CHEBI:72999"/>
    </reaction>
    <physiologicalReaction direction="left-to-right" evidence="8">
        <dbReference type="Rhea" id="RHEA:35984"/>
    </physiologicalReaction>
</comment>
<dbReference type="GO" id="GO:0005829">
    <property type="term" value="C:cytosol"/>
    <property type="evidence" value="ECO:0007669"/>
    <property type="project" value="TreeGrafter"/>
</dbReference>
<evidence type="ECO:0000256" key="12">
    <source>
        <dbReference type="ARBA" id="ARBA00026115"/>
    </source>
</evidence>
<keyword evidence="6 22" id="KW-0560">Oxidoreductase</keyword>
<comment type="similarity">
    <text evidence="11">Belongs to the peroxiredoxin family. Prx6 subfamily.</text>
</comment>
<dbReference type="Gene3D" id="3.30.1020.10">
    <property type="entry name" value="Antioxidant, Horf6, Chain A, domain2"/>
    <property type="match status" value="1"/>
</dbReference>
<evidence type="ECO:0000256" key="19">
    <source>
        <dbReference type="ARBA" id="ARBA00033065"/>
    </source>
</evidence>
<comment type="catalytic activity">
    <reaction evidence="21">
        <text>a hydroperoxide + [thioredoxin]-dithiol = an alcohol + [thioredoxin]-disulfide + H2O</text>
        <dbReference type="Rhea" id="RHEA:62620"/>
        <dbReference type="Rhea" id="RHEA-COMP:10698"/>
        <dbReference type="Rhea" id="RHEA-COMP:10700"/>
        <dbReference type="ChEBI" id="CHEBI:15377"/>
        <dbReference type="ChEBI" id="CHEBI:29950"/>
        <dbReference type="ChEBI" id="CHEBI:30879"/>
        <dbReference type="ChEBI" id="CHEBI:35924"/>
        <dbReference type="ChEBI" id="CHEBI:50058"/>
        <dbReference type="EC" id="1.11.1.24"/>
    </reaction>
</comment>
<dbReference type="GO" id="GO:0042744">
    <property type="term" value="P:hydrogen peroxide catabolic process"/>
    <property type="evidence" value="ECO:0007669"/>
    <property type="project" value="TreeGrafter"/>
</dbReference>
<dbReference type="InterPro" id="IPR019479">
    <property type="entry name" value="Peroxiredoxin_C"/>
</dbReference>
<evidence type="ECO:0000256" key="14">
    <source>
        <dbReference type="ARBA" id="ARBA00026214"/>
    </source>
</evidence>
<evidence type="ECO:0000256" key="21">
    <source>
        <dbReference type="ARBA" id="ARBA00049091"/>
    </source>
</evidence>
<evidence type="ECO:0000256" key="2">
    <source>
        <dbReference type="ARBA" id="ARBA00009796"/>
    </source>
</evidence>
<dbReference type="Gene3D" id="3.40.30.10">
    <property type="entry name" value="Glutaredoxin"/>
    <property type="match status" value="1"/>
</dbReference>
<dbReference type="AlphaFoldDB" id="A0A6P5A2M2"/>
<keyword evidence="7 22" id="KW-0676">Redox-active center</keyword>
<dbReference type="PIRSF" id="PIRSF000239">
    <property type="entry name" value="AHPC"/>
    <property type="match status" value="1"/>
</dbReference>
<evidence type="ECO:0000256" key="9">
    <source>
        <dbReference type="ARBA" id="ARBA00024523"/>
    </source>
</evidence>
<keyword evidence="4 22" id="KW-0575">Peroxidase</keyword>
<evidence type="ECO:0000256" key="16">
    <source>
        <dbReference type="ARBA" id="ARBA00031084"/>
    </source>
</evidence>
<comment type="function">
    <text evidence="22">Thiol-specific peroxidase that catalyzes the reduction of hydrogen peroxide and organic hydroperoxides to water and alcohols, respectively.</text>
</comment>
<organism evidence="25 26">
    <name type="scientific">Branchiostoma belcheri</name>
    <name type="common">Amphioxus</name>
    <dbReference type="NCBI Taxonomy" id="7741"/>
    <lineage>
        <taxon>Eukaryota</taxon>
        <taxon>Metazoa</taxon>
        <taxon>Chordata</taxon>
        <taxon>Cephalochordata</taxon>
        <taxon>Leptocardii</taxon>
        <taxon>Amphioxiformes</taxon>
        <taxon>Branchiostomatidae</taxon>
        <taxon>Branchiostoma</taxon>
    </lineage>
</organism>
<feature type="domain" description="Thioredoxin" evidence="24">
    <location>
        <begin position="4"/>
        <end position="166"/>
    </location>
</feature>
<evidence type="ECO:0000256" key="22">
    <source>
        <dbReference type="PIRNR" id="PIRNR000239"/>
    </source>
</evidence>
<evidence type="ECO:0000256" key="5">
    <source>
        <dbReference type="ARBA" id="ARBA00022862"/>
    </source>
</evidence>
<comment type="catalytic activity">
    <reaction evidence="10">
        <text>a 1-acyl-sn-glycero-3-phosphocholine + an acyl-CoA = a 1,2-diacyl-sn-glycero-3-phosphocholine + CoA</text>
        <dbReference type="Rhea" id="RHEA:12937"/>
        <dbReference type="ChEBI" id="CHEBI:57287"/>
        <dbReference type="ChEBI" id="CHEBI:57643"/>
        <dbReference type="ChEBI" id="CHEBI:58168"/>
        <dbReference type="ChEBI" id="CHEBI:58342"/>
        <dbReference type="EC" id="2.3.1.23"/>
    </reaction>
</comment>
<name>A0A6P5A2M2_BRABE</name>
<evidence type="ECO:0000256" key="20">
    <source>
        <dbReference type="ARBA" id="ARBA00048227"/>
    </source>
</evidence>
<evidence type="ECO:0000256" key="4">
    <source>
        <dbReference type="ARBA" id="ARBA00022559"/>
    </source>
</evidence>
<dbReference type="InterPro" id="IPR036249">
    <property type="entry name" value="Thioredoxin-like_sf"/>
</dbReference>
<comment type="catalytic activity">
    <reaction evidence="1">
        <text>a 1,2-diacyl-sn-glycero-3-phosphocholine + H2O = a 1-acyl-sn-glycero-3-phosphocholine + a fatty acid + H(+)</text>
        <dbReference type="Rhea" id="RHEA:15801"/>
        <dbReference type="ChEBI" id="CHEBI:15377"/>
        <dbReference type="ChEBI" id="CHEBI:15378"/>
        <dbReference type="ChEBI" id="CHEBI:28868"/>
        <dbReference type="ChEBI" id="CHEBI:57643"/>
        <dbReference type="ChEBI" id="CHEBI:58168"/>
        <dbReference type="EC" id="3.1.1.4"/>
    </reaction>
</comment>
<proteinExistence type="inferred from homology"/>
<evidence type="ECO:0000256" key="15">
    <source>
        <dbReference type="ARBA" id="ARBA00030018"/>
    </source>
</evidence>
<comment type="similarity">
    <text evidence="2">Belongs to the peroxiredoxin family. AhpC/Prx1 subfamily.</text>
</comment>
<dbReference type="InterPro" id="IPR024706">
    <property type="entry name" value="Peroxiredoxin_AhpC-typ"/>
</dbReference>
<dbReference type="KEGG" id="bbel:109484681"/>
<evidence type="ECO:0000256" key="7">
    <source>
        <dbReference type="ARBA" id="ARBA00023284"/>
    </source>
</evidence>
<evidence type="ECO:0000256" key="13">
    <source>
        <dbReference type="ARBA" id="ARBA00026120"/>
    </source>
</evidence>
<dbReference type="Pfam" id="PF00578">
    <property type="entry name" value="AhpC-TSA"/>
    <property type="match status" value="1"/>
</dbReference>
<accession>A0A6P5A2M2</accession>
<keyword evidence="25" id="KW-1185">Reference proteome</keyword>
<comment type="catalytic activity">
    <reaction evidence="20">
        <text>1,2-dihexadecanoyl-sn-glycero-3-phosphocholine + H2O = 1-hexadecanoyl-sn-glycero-3-phosphocholine + hexadecanoate + H(+)</text>
        <dbReference type="Rhea" id="RHEA:41223"/>
        <dbReference type="ChEBI" id="CHEBI:7896"/>
        <dbReference type="ChEBI" id="CHEBI:15377"/>
        <dbReference type="ChEBI" id="CHEBI:15378"/>
        <dbReference type="ChEBI" id="CHEBI:72998"/>
        <dbReference type="ChEBI" id="CHEBI:72999"/>
    </reaction>
    <physiologicalReaction direction="left-to-right" evidence="20">
        <dbReference type="Rhea" id="RHEA:41224"/>
    </physiologicalReaction>
</comment>
<dbReference type="EC" id="1.11.1.27" evidence="12"/>
<dbReference type="FunFam" id="3.40.30.10:FF:000011">
    <property type="entry name" value="Peroxiredoxin PRX1"/>
    <property type="match status" value="1"/>
</dbReference>
<evidence type="ECO:0000256" key="10">
    <source>
        <dbReference type="ARBA" id="ARBA00024623"/>
    </source>
</evidence>
<dbReference type="GO" id="GO:0047184">
    <property type="term" value="F:1-acylglycerophosphocholine O-acyltransferase activity"/>
    <property type="evidence" value="ECO:0007669"/>
    <property type="project" value="UniProtKB-EC"/>
</dbReference>
<evidence type="ECO:0000259" key="24">
    <source>
        <dbReference type="PROSITE" id="PS51352"/>
    </source>
</evidence>
<dbReference type="PANTHER" id="PTHR10681">
    <property type="entry name" value="THIOREDOXIN PEROXIDASE"/>
    <property type="match status" value="1"/>
</dbReference>
<evidence type="ECO:0000256" key="8">
    <source>
        <dbReference type="ARBA" id="ARBA00024460"/>
    </source>
</evidence>
<comment type="catalytic activity">
    <reaction evidence="9">
        <text>a hydroperoxide + 2 glutathione = an alcohol + glutathione disulfide + H2O</text>
        <dbReference type="Rhea" id="RHEA:62632"/>
        <dbReference type="ChEBI" id="CHEBI:15377"/>
        <dbReference type="ChEBI" id="CHEBI:30879"/>
        <dbReference type="ChEBI" id="CHEBI:35924"/>
        <dbReference type="ChEBI" id="CHEBI:57925"/>
        <dbReference type="ChEBI" id="CHEBI:58297"/>
        <dbReference type="EC" id="1.11.1.27"/>
    </reaction>
</comment>
<sequence length="221" mass="24450">MPVMSLGDELPNFYLGNNVEEGNLHDFISGSWAVLFSYPRSFTPICTTELGRAAQLAPEFAKRGVKMLALSCDDGDSNKDWVEDVKTNAGIEGDFPIRLVADQGRQIAKALGLIDQDQPNDVTLPITCRAVFVIGPDKRLRMSLIYPSSCGHNFEEILRSIDSLFMVESWVVGTPADWKPGDDVMVVPSIPTKEEPTRFPKGVTRIPLPSGKDYMRITPHP</sequence>
<reference evidence="26" key="1">
    <citation type="submission" date="2025-08" db="UniProtKB">
        <authorList>
            <consortium name="RefSeq"/>
        </authorList>
    </citation>
    <scope>IDENTIFICATION</scope>
    <source>
        <tissue evidence="26">Gonad</tissue>
    </source>
</reference>
<dbReference type="InterPro" id="IPR050217">
    <property type="entry name" value="Peroxiredoxin"/>
</dbReference>
<dbReference type="PANTHER" id="PTHR10681:SF121">
    <property type="entry name" value="ALKYL HYDROPEROXIDE REDUCTASE C"/>
    <property type="match status" value="1"/>
</dbReference>
<dbReference type="Pfam" id="PF10417">
    <property type="entry name" value="1-cysPrx_C"/>
    <property type="match status" value="1"/>
</dbReference>
<dbReference type="FunFam" id="3.30.1020.10:FF:000001">
    <property type="entry name" value="1-Cys peroxiredoxin"/>
    <property type="match status" value="1"/>
</dbReference>
<dbReference type="PROSITE" id="PS51352">
    <property type="entry name" value="THIOREDOXIN_2"/>
    <property type="match status" value="1"/>
</dbReference>
<dbReference type="GO" id="GO:0006979">
    <property type="term" value="P:response to oxidative stress"/>
    <property type="evidence" value="ECO:0007669"/>
    <property type="project" value="TreeGrafter"/>
</dbReference>
<evidence type="ECO:0000313" key="25">
    <source>
        <dbReference type="Proteomes" id="UP000515135"/>
    </source>
</evidence>
<dbReference type="GO" id="GO:0033554">
    <property type="term" value="P:cellular response to stress"/>
    <property type="evidence" value="ECO:0007669"/>
    <property type="project" value="TreeGrafter"/>
</dbReference>
<dbReference type="GeneID" id="109484681"/>
<feature type="active site" description="Cysteine sulfenic acid (-SOH) intermediate; for peroxidase activity" evidence="23">
    <location>
        <position position="46"/>
    </location>
</feature>
<evidence type="ECO:0000256" key="17">
    <source>
        <dbReference type="ARBA" id="ARBA00031264"/>
    </source>
</evidence>
<dbReference type="Proteomes" id="UP000515135">
    <property type="component" value="Unplaced"/>
</dbReference>
<dbReference type="InterPro" id="IPR000866">
    <property type="entry name" value="AhpC/TSA"/>
</dbReference>
<dbReference type="EC" id="1.11.1.24" evidence="3"/>
<dbReference type="RefSeq" id="XP_019643588.1">
    <property type="nucleotide sequence ID" value="XM_019788029.1"/>
</dbReference>
<evidence type="ECO:0000313" key="26">
    <source>
        <dbReference type="RefSeq" id="XP_019643588.1"/>
    </source>
</evidence>
<dbReference type="OrthoDB" id="2996783at2759"/>
<evidence type="ECO:0000256" key="23">
    <source>
        <dbReference type="PIRSR" id="PIRSR000239-1"/>
    </source>
</evidence>
<dbReference type="SUPFAM" id="SSF52833">
    <property type="entry name" value="Thioredoxin-like"/>
    <property type="match status" value="1"/>
</dbReference>
<evidence type="ECO:0000256" key="18">
    <source>
        <dbReference type="ARBA" id="ARBA00032330"/>
    </source>
</evidence>
<dbReference type="GO" id="GO:0045454">
    <property type="term" value="P:cell redox homeostasis"/>
    <property type="evidence" value="ECO:0007669"/>
    <property type="project" value="TreeGrafter"/>
</dbReference>
<dbReference type="GO" id="GO:0004623">
    <property type="term" value="F:phospholipase A2 activity"/>
    <property type="evidence" value="ECO:0007669"/>
    <property type="project" value="UniProtKB-EC"/>
</dbReference>
<gene>
    <name evidence="26" type="primary">LOC109484681</name>
</gene>
<dbReference type="EC" id="2.3.1.23" evidence="13"/>
<keyword evidence="5 22" id="KW-0049">Antioxidant</keyword>
<evidence type="ECO:0000256" key="6">
    <source>
        <dbReference type="ARBA" id="ARBA00023002"/>
    </source>
</evidence>
<dbReference type="GO" id="GO:0008379">
    <property type="term" value="F:thioredoxin peroxidase activity"/>
    <property type="evidence" value="ECO:0007669"/>
    <property type="project" value="TreeGrafter"/>
</dbReference>
<evidence type="ECO:0000256" key="3">
    <source>
        <dbReference type="ARBA" id="ARBA00013017"/>
    </source>
</evidence>
<evidence type="ECO:0000256" key="1">
    <source>
        <dbReference type="ARBA" id="ARBA00001604"/>
    </source>
</evidence>
<protein>
    <recommendedName>
        <fullName evidence="14">Peroxiredoxin-6</fullName>
        <ecNumber evidence="3">1.11.1.24</ecNumber>
        <ecNumber evidence="12">1.11.1.27</ecNumber>
        <ecNumber evidence="13">2.3.1.23</ecNumber>
    </recommendedName>
    <alternativeName>
        <fullName evidence="17">1-Cys peroxiredoxin</fullName>
    </alternativeName>
    <alternativeName>
        <fullName evidence="16">Acidic calcium-independent phospholipase A2</fullName>
    </alternativeName>
    <alternativeName>
        <fullName evidence="15">Glutathione-dependent peroxiredoxin</fullName>
    </alternativeName>
    <alternativeName>
        <fullName evidence="19">Lysophosphatidylcholine acyltransferase 5</fullName>
    </alternativeName>
    <alternativeName>
        <fullName evidence="18">Non-selenium glutathione peroxidase</fullName>
    </alternativeName>
</protein>